<dbReference type="InterPro" id="IPR009737">
    <property type="entry name" value="Aim32/Apd1-like"/>
</dbReference>
<name>A0A4P7XK06_9ALTE</name>
<dbReference type="PANTHER" id="PTHR31902">
    <property type="entry name" value="ACTIN PATCHES DISTAL PROTEIN 1"/>
    <property type="match status" value="1"/>
</dbReference>
<dbReference type="SUPFAM" id="SSF52833">
    <property type="entry name" value="Thioredoxin-like"/>
    <property type="match status" value="1"/>
</dbReference>
<evidence type="ECO:0000313" key="2">
    <source>
        <dbReference type="Proteomes" id="UP000298049"/>
    </source>
</evidence>
<dbReference type="InterPro" id="IPR036249">
    <property type="entry name" value="Thioredoxin-like_sf"/>
</dbReference>
<dbReference type="EMBL" id="CP031093">
    <property type="protein sequence ID" value="QCF27175.1"/>
    <property type="molecule type" value="Genomic_DNA"/>
</dbReference>
<dbReference type="Pfam" id="PF06999">
    <property type="entry name" value="Suc_Fer-like"/>
    <property type="match status" value="1"/>
</dbReference>
<protein>
    <submittedName>
        <fullName evidence="1">Sucrase ferredoxin</fullName>
    </submittedName>
</protein>
<reference evidence="1 2" key="1">
    <citation type="submission" date="2018-07" db="EMBL/GenBank/DDBJ databases">
        <title>Marsedoiliclastica nanhaica gen. nov. sp. nov., a novel marine hydrocarbonoclastic bacterium isolated from an in-situ enriched hydrocarbon-degrading consortium in deep-sea sediment.</title>
        <authorList>
            <person name="Dong C."/>
            <person name="Ma T."/>
            <person name="Liu R."/>
            <person name="Shao Z."/>
        </authorList>
    </citation>
    <scope>NUCLEOTIDE SEQUENCE [LARGE SCALE GENOMIC DNA]</scope>
    <source>
        <strain evidence="2">soil36-7</strain>
    </source>
</reference>
<accession>A0A4P7XK06</accession>
<dbReference type="PANTHER" id="PTHR31902:SF22">
    <property type="entry name" value="SLL1203 PROTEIN"/>
    <property type="match status" value="1"/>
</dbReference>
<dbReference type="Gene3D" id="3.40.30.10">
    <property type="entry name" value="Glutaredoxin"/>
    <property type="match status" value="1"/>
</dbReference>
<evidence type="ECO:0000313" key="1">
    <source>
        <dbReference type="EMBL" id="QCF27175.1"/>
    </source>
</evidence>
<organism evidence="1 2">
    <name type="scientific">Hydrocarboniclastica marina</name>
    <dbReference type="NCBI Taxonomy" id="2259620"/>
    <lineage>
        <taxon>Bacteria</taxon>
        <taxon>Pseudomonadati</taxon>
        <taxon>Pseudomonadota</taxon>
        <taxon>Gammaproteobacteria</taxon>
        <taxon>Alteromonadales</taxon>
        <taxon>Alteromonadaceae</taxon>
        <taxon>Hydrocarboniclastica</taxon>
    </lineage>
</organism>
<dbReference type="AlphaFoldDB" id="A0A4P7XK06"/>
<dbReference type="KEGG" id="hmi:soil367_15250"/>
<dbReference type="RefSeq" id="WP_136549883.1">
    <property type="nucleotide sequence ID" value="NZ_CP031093.1"/>
</dbReference>
<dbReference type="CDD" id="cd03062">
    <property type="entry name" value="TRX_Fd_Sucrase"/>
    <property type="match status" value="1"/>
</dbReference>
<proteinExistence type="predicted"/>
<dbReference type="OrthoDB" id="3399139at2"/>
<sequence>MNAMTHQFCAVESVRAGDPLAGTATHAARNLLISWPRSKWSRSLRKAKDMDPALAQQLDQLAADGRRVNLITRRRWPADLHRIYLFPEARSFDIPRHQLGEFLTAVAADGDLSGWNSSAVTTPLMLCCTHGKKDKCCAKFGYAAYRELARTARQEALPVEIWESSHLGGCRLAASVMVFPAMRKYGRVAPEQVLPFLRHEVADIPYLPCYRGHSLLSPAQQCAETAALRWLTEHNINAGVSVMPEQPTEGDDVTVTVQWRNRSDANDNEPVSGSLQVRCGTLEVVRLDTCADLDEGPSPSRCWVAKDIQPR</sequence>
<keyword evidence="2" id="KW-1185">Reference proteome</keyword>
<gene>
    <name evidence="1" type="ORF">soil367_15250</name>
</gene>
<dbReference type="Proteomes" id="UP000298049">
    <property type="component" value="Chromosome"/>
</dbReference>